<dbReference type="GO" id="GO:0009236">
    <property type="term" value="P:cobalamin biosynthetic process"/>
    <property type="evidence" value="ECO:0007669"/>
    <property type="project" value="InterPro"/>
</dbReference>
<evidence type="ECO:0000256" key="1">
    <source>
        <dbReference type="SAM" id="MobiDB-lite"/>
    </source>
</evidence>
<dbReference type="Gene3D" id="3.30.420.180">
    <property type="entry name" value="CobE/GbiG C-terminal domain"/>
    <property type="match status" value="1"/>
</dbReference>
<evidence type="ECO:0000313" key="4">
    <source>
        <dbReference type="Proteomes" id="UP000030760"/>
    </source>
</evidence>
<feature type="domain" description="CobE/GbiG C-terminal" evidence="2">
    <location>
        <begin position="9"/>
        <end position="131"/>
    </location>
</feature>
<dbReference type="RefSeq" id="WP_005477714.1">
    <property type="nucleotide sequence ID" value="NZ_KB405067.1"/>
</dbReference>
<dbReference type="InterPro" id="IPR002750">
    <property type="entry name" value="CobE/GbiG_C"/>
</dbReference>
<evidence type="ECO:0000259" key="2">
    <source>
        <dbReference type="Pfam" id="PF01890"/>
    </source>
</evidence>
<feature type="region of interest" description="Disordered" evidence="1">
    <location>
        <begin position="132"/>
        <end position="193"/>
    </location>
</feature>
<dbReference type="InterPro" id="IPR051810">
    <property type="entry name" value="Precorrin_MeTrfase"/>
</dbReference>
<reference evidence="4" key="1">
    <citation type="journal article" date="2013" name="Genome Announc.">
        <title>Draft Genome Sequence of Streptomyces bottropensis ATCC 25435, a Bottromycin-Producing Actinomycete.</title>
        <authorList>
            <person name="Zhang H."/>
            <person name="Zhou W."/>
            <person name="Zhuang Y."/>
            <person name="Liang X."/>
            <person name="Liu T."/>
        </authorList>
    </citation>
    <scope>NUCLEOTIDE SEQUENCE [LARGE SCALE GENOMIC DNA]</scope>
    <source>
        <strain evidence="4">ATCC 25435</strain>
    </source>
</reference>
<dbReference type="GeneID" id="300414575"/>
<name>M3F0U9_9ACTN</name>
<feature type="compositionally biased region" description="Basic and acidic residues" evidence="1">
    <location>
        <begin position="164"/>
        <end position="193"/>
    </location>
</feature>
<dbReference type="PANTHER" id="PTHR47036">
    <property type="entry name" value="COBALT-FACTOR III C(17)-METHYLTRANSFERASE-RELATED"/>
    <property type="match status" value="1"/>
</dbReference>
<dbReference type="AlphaFoldDB" id="M3F0U9"/>
<sequence>MADRARGSVVVGVGASRGVSVAEVVGLIGRALREAGLPSGAVAALATVDTKADEPGVVQAAVRLGVPLVTYSARELAAVAVPHPSDVPLSAVGTPSVAEAAALVGGGELLVPKRKSAPADGRPAGVTCAVASAGAGRGASPPDTSPPDGTGAPVDPGCAGPAAGRHDDHRDGRRDRGPKGYDDGDRHRPGPHS</sequence>
<dbReference type="SUPFAM" id="SSF159664">
    <property type="entry name" value="CobE/GbiG C-terminal domain-like"/>
    <property type="match status" value="1"/>
</dbReference>
<protein>
    <submittedName>
        <fullName evidence="3">CbiG-like cobalamin biosynthesis protein</fullName>
    </submittedName>
</protein>
<evidence type="ECO:0000313" key="3">
    <source>
        <dbReference type="EMBL" id="EMF55123.1"/>
    </source>
</evidence>
<dbReference type="PANTHER" id="PTHR47036:SF1">
    <property type="entry name" value="COBALT-FACTOR III C(17)-METHYLTRANSFERASE-RELATED"/>
    <property type="match status" value="1"/>
</dbReference>
<dbReference type="InterPro" id="IPR036518">
    <property type="entry name" value="CobE/GbiG_C_sf"/>
</dbReference>
<dbReference type="Pfam" id="PF01890">
    <property type="entry name" value="CbiG_C"/>
    <property type="match status" value="1"/>
</dbReference>
<gene>
    <name evidence="3" type="ORF">SBD_2436</name>
</gene>
<proteinExistence type="predicted"/>
<dbReference type="EMBL" id="KB405067">
    <property type="protein sequence ID" value="EMF55123.1"/>
    <property type="molecule type" value="Genomic_DNA"/>
</dbReference>
<dbReference type="Proteomes" id="UP000030760">
    <property type="component" value="Unassembled WGS sequence"/>
</dbReference>
<accession>M3F0U9</accession>
<organism evidence="3 4">
    <name type="scientific">Streptomyces bottropensis ATCC 25435</name>
    <dbReference type="NCBI Taxonomy" id="1054862"/>
    <lineage>
        <taxon>Bacteria</taxon>
        <taxon>Bacillati</taxon>
        <taxon>Actinomycetota</taxon>
        <taxon>Actinomycetes</taxon>
        <taxon>Kitasatosporales</taxon>
        <taxon>Streptomycetaceae</taxon>
        <taxon>Streptomyces</taxon>
    </lineage>
</organism>